<organism evidence="1 2">
    <name type="scientific">Elsinoe batatas</name>
    <dbReference type="NCBI Taxonomy" id="2601811"/>
    <lineage>
        <taxon>Eukaryota</taxon>
        <taxon>Fungi</taxon>
        <taxon>Dikarya</taxon>
        <taxon>Ascomycota</taxon>
        <taxon>Pezizomycotina</taxon>
        <taxon>Dothideomycetes</taxon>
        <taxon>Dothideomycetidae</taxon>
        <taxon>Myriangiales</taxon>
        <taxon>Elsinoaceae</taxon>
        <taxon>Elsinoe</taxon>
    </lineage>
</organism>
<proteinExistence type="predicted"/>
<evidence type="ECO:0000313" key="2">
    <source>
        <dbReference type="Proteomes" id="UP000809789"/>
    </source>
</evidence>
<dbReference type="EMBL" id="JAESVG020000001">
    <property type="protein sequence ID" value="KAG8631514.1"/>
    <property type="molecule type" value="Genomic_DNA"/>
</dbReference>
<sequence>MSSPIVEPFEISQARFDMEREAHEEAIQNLRESQQWAISEAMRSFRDTIVMRVRRHWRRMNGDDNDDDEENIYDYMEDMDRVKAESVDYQPVYLSYREDVLSEMGFDDDLTDDQLEDKIKETALTYDMLNSDDGEVLKESSFADITGCAPGLQFVTEFREIRDEVVAKVKPEDRHDSWELY</sequence>
<gene>
    <name evidence="1" type="ORF">KVT40_000654</name>
</gene>
<protein>
    <submittedName>
        <fullName evidence="1">Uncharacterized protein</fullName>
    </submittedName>
</protein>
<comment type="caution">
    <text evidence="1">The sequence shown here is derived from an EMBL/GenBank/DDBJ whole genome shotgun (WGS) entry which is preliminary data.</text>
</comment>
<reference evidence="1" key="1">
    <citation type="submission" date="2021-07" db="EMBL/GenBank/DDBJ databases">
        <title>Elsinoe batatas strain:CRI-CJ2 Genome sequencing and assembly.</title>
        <authorList>
            <person name="Huang L."/>
        </authorList>
    </citation>
    <scope>NUCLEOTIDE SEQUENCE</scope>
    <source>
        <strain evidence="1">CRI-CJ2</strain>
    </source>
</reference>
<dbReference type="Proteomes" id="UP000809789">
    <property type="component" value="Unassembled WGS sequence"/>
</dbReference>
<evidence type="ECO:0000313" key="1">
    <source>
        <dbReference type="EMBL" id="KAG8631514.1"/>
    </source>
</evidence>
<accession>A0A8K0PMW6</accession>
<dbReference type="AlphaFoldDB" id="A0A8K0PMW6"/>
<name>A0A8K0PMW6_9PEZI</name>
<keyword evidence="2" id="KW-1185">Reference proteome</keyword>